<feature type="region of interest" description="Disordered" evidence="1">
    <location>
        <begin position="99"/>
        <end position="119"/>
    </location>
</feature>
<feature type="compositionally biased region" description="Gly residues" evidence="1">
    <location>
        <begin position="100"/>
        <end position="109"/>
    </location>
</feature>
<evidence type="ECO:0000256" key="1">
    <source>
        <dbReference type="SAM" id="MobiDB-lite"/>
    </source>
</evidence>
<dbReference type="Proteomes" id="UP000030645">
    <property type="component" value="Unassembled WGS sequence"/>
</dbReference>
<evidence type="ECO:0000313" key="3">
    <source>
        <dbReference type="Proteomes" id="UP000030645"/>
    </source>
</evidence>
<name>W9R9K2_9ROSA</name>
<protein>
    <submittedName>
        <fullName evidence="2">Uncharacterized protein</fullName>
    </submittedName>
</protein>
<accession>W9R9K2</accession>
<sequence length="138" mass="15155">MQRLTVVERILETMVERSLETVLEKISALDRVKRALQKMEESVREDHPRWQGRGTRILDLTQIRGQKGKGVEFRSDLGPTQLKSGVSAIAPPQWTTSAVLGGGGSGEGSRGSREVVGKPKGLGHRLEVPVFIKETLEG</sequence>
<proteinExistence type="predicted"/>
<dbReference type="AlphaFoldDB" id="W9R9K2"/>
<evidence type="ECO:0000313" key="2">
    <source>
        <dbReference type="EMBL" id="EXB63798.1"/>
    </source>
</evidence>
<keyword evidence="3" id="KW-1185">Reference proteome</keyword>
<organism evidence="2 3">
    <name type="scientific">Morus notabilis</name>
    <dbReference type="NCBI Taxonomy" id="981085"/>
    <lineage>
        <taxon>Eukaryota</taxon>
        <taxon>Viridiplantae</taxon>
        <taxon>Streptophyta</taxon>
        <taxon>Embryophyta</taxon>
        <taxon>Tracheophyta</taxon>
        <taxon>Spermatophyta</taxon>
        <taxon>Magnoliopsida</taxon>
        <taxon>eudicotyledons</taxon>
        <taxon>Gunneridae</taxon>
        <taxon>Pentapetalae</taxon>
        <taxon>rosids</taxon>
        <taxon>fabids</taxon>
        <taxon>Rosales</taxon>
        <taxon>Moraceae</taxon>
        <taxon>Moreae</taxon>
        <taxon>Morus</taxon>
    </lineage>
</organism>
<dbReference type="EMBL" id="KE344492">
    <property type="protein sequence ID" value="EXB63798.1"/>
    <property type="molecule type" value="Genomic_DNA"/>
</dbReference>
<reference evidence="3" key="1">
    <citation type="submission" date="2013-01" db="EMBL/GenBank/DDBJ databases">
        <title>Draft Genome Sequence of a Mulberry Tree, Morus notabilis C.K. Schneid.</title>
        <authorList>
            <person name="He N."/>
            <person name="Zhao S."/>
        </authorList>
    </citation>
    <scope>NUCLEOTIDE SEQUENCE</scope>
</reference>
<gene>
    <name evidence="2" type="ORF">L484_021069</name>
</gene>